<name>A0A9W7ZS97_9FUNG</name>
<dbReference type="Proteomes" id="UP001150569">
    <property type="component" value="Unassembled WGS sequence"/>
</dbReference>
<dbReference type="OrthoDB" id="2195431at2759"/>
<feature type="compositionally biased region" description="Polar residues" evidence="4">
    <location>
        <begin position="23"/>
        <end position="37"/>
    </location>
</feature>
<feature type="region of interest" description="Disordered" evidence="4">
    <location>
        <begin position="563"/>
        <end position="597"/>
    </location>
</feature>
<dbReference type="GO" id="GO:0005634">
    <property type="term" value="C:nucleus"/>
    <property type="evidence" value="ECO:0007669"/>
    <property type="project" value="UniProtKB-SubCell"/>
</dbReference>
<evidence type="ECO:0000313" key="7">
    <source>
        <dbReference type="Proteomes" id="UP001150569"/>
    </source>
</evidence>
<feature type="region of interest" description="Disordered" evidence="4">
    <location>
        <begin position="1110"/>
        <end position="1132"/>
    </location>
</feature>
<gene>
    <name evidence="6" type="primary">ctf18_2</name>
    <name evidence="6" type="ORF">IWQ60_008393</name>
</gene>
<dbReference type="EMBL" id="JANBPT010000624">
    <property type="protein sequence ID" value="KAJ1915566.1"/>
    <property type="molecule type" value="Genomic_DNA"/>
</dbReference>
<dbReference type="GO" id="GO:0005524">
    <property type="term" value="F:ATP binding"/>
    <property type="evidence" value="ECO:0007669"/>
    <property type="project" value="InterPro"/>
</dbReference>
<dbReference type="CDD" id="cd00009">
    <property type="entry name" value="AAA"/>
    <property type="match status" value="1"/>
</dbReference>
<comment type="caution">
    <text evidence="6">The sequence shown here is derived from an EMBL/GenBank/DDBJ whole genome shotgun (WGS) entry which is preliminary data.</text>
</comment>
<sequence length="1174" mass="127695">MANPIDDAEDCSQTGYAFPISQCSDTNGITPTTSQKPSFLANRPAKRALPTDADELGDFRPHLAFSYGDDGAEDLDALVRLAEEQDEIEHELEEMCEESMQSGPDTVPAKRARCDTDGIHRPTGGMGSLGTFSESLGGLTVELDDNRFSWRTPHTPSGVRVRAPDEVEPGHEGRGKLSLFHDQSTRDFGYRSGVSDNAASSSHRRTRPFSTIATSAQVINGDADNLQPSSTSHPLETHNYRLPPVAGPFVMASTSHGQRLYFPKIKAPVAPPGQTRQEVMRKLVASLSGVVSKATVTDPSDPASIYRIMDEIDQDRIAAAMRKSGLAAKSDQGMMPDDSDRDGDSKATLAPAAMWVDKHKPRRFTDLVSEEKVNRETLLWLKEWDYCVFGRRKRAPFVMPSKYGRDFKPSGGDGSHPGKPSNQAGGHPTATGSRMEFGNFKNSDPHQRPFRKILLLAGPPGLGKTTLAHIIAQQAGYTTVEINASDDRTGTQVYQKLLSITQSHSVRASGKPTALIIDEIDGVVGGNSHNNHNSGRGGDGGGGRDFISLLVAMATAEVRIPKKSSTTLNTTSTTLGGMLGHGDVENGDRTRGRRKPGPPALLRPIICICNNLYAPSLRPLRAVAQVYTLYRPPPASLAQRLSGLCLQEGILTDLSTLVALCERAECDLRNCLHTLQFLRKDLGPGERLTWEMVKRAPVGIKDMQQSLFTLWERIFTPPTAWPLAGSHAAATAGGGPTDNGPASVRRSLTPSSRDVTGGDSLKIRGTAYRREYLAKLAADIRACNEHDKLVMGCFENYLRLRFHDAYLTKVVQVGDWLAFYDRLNRGSGGGGGSTMALNGYLSYPLLFFHSALANPFVRNLDFPYPRVDFEVRTRRQARAGILESLLAGVRTPLLRHLWPTPTYIAQELLPWLIRIIATPLRGTNLQLLPPDDRQALQRLVGVMAAFGLTYIQDKAEDGSFTSRIEPPLEDALIPMKLTIESGDWATVGAVSNAKDKSGQPRTSGLPPRAGGTSLLNIPNATKLMIAQEVEKECIRVREVTRAEKEAGALVRQPKTTTAIPTSTDKPAETDQPAAPLAAVTANRRAYLVPQPRPLALKDFFGRPIIAAPPLPTGTSETGGQQDQGGTVAAPVPTATVNPLDDILVWYEYNEGYSNAVRKPVKVGELIFDRSDNRM</sequence>
<evidence type="ECO:0000256" key="4">
    <source>
        <dbReference type="SAM" id="MobiDB-lite"/>
    </source>
</evidence>
<dbReference type="SMART" id="SM00382">
    <property type="entry name" value="AAA"/>
    <property type="match status" value="1"/>
</dbReference>
<dbReference type="PANTHER" id="PTHR46765:SF1">
    <property type="entry name" value="P-LOOP CONTAINING NUCLEOSIDE TRIPHOSPHATE HYDROLASES SUPERFAMILY PROTEIN"/>
    <property type="match status" value="1"/>
</dbReference>
<comment type="subcellular location">
    <subcellularLocation>
        <location evidence="1">Nucleus</location>
    </subcellularLocation>
</comment>
<feature type="region of interest" description="Disordered" evidence="4">
    <location>
        <begin position="149"/>
        <end position="182"/>
    </location>
</feature>
<feature type="compositionally biased region" description="Low complexity" evidence="4">
    <location>
        <begin position="564"/>
        <end position="576"/>
    </location>
</feature>
<organism evidence="6 7">
    <name type="scientific">Tieghemiomyces parasiticus</name>
    <dbReference type="NCBI Taxonomy" id="78921"/>
    <lineage>
        <taxon>Eukaryota</taxon>
        <taxon>Fungi</taxon>
        <taxon>Fungi incertae sedis</taxon>
        <taxon>Zoopagomycota</taxon>
        <taxon>Kickxellomycotina</taxon>
        <taxon>Dimargaritomycetes</taxon>
        <taxon>Dimargaritales</taxon>
        <taxon>Dimargaritaceae</taxon>
        <taxon>Tieghemiomyces</taxon>
    </lineage>
</organism>
<reference evidence="6" key="1">
    <citation type="submission" date="2022-07" db="EMBL/GenBank/DDBJ databases">
        <title>Phylogenomic reconstructions and comparative analyses of Kickxellomycotina fungi.</title>
        <authorList>
            <person name="Reynolds N.K."/>
            <person name="Stajich J.E."/>
            <person name="Barry K."/>
            <person name="Grigoriev I.V."/>
            <person name="Crous P."/>
            <person name="Smith M.E."/>
        </authorList>
    </citation>
    <scope>NUCLEOTIDE SEQUENCE</scope>
    <source>
        <strain evidence="6">RSA 861</strain>
    </source>
</reference>
<feature type="domain" description="AAA+ ATPase" evidence="5">
    <location>
        <begin position="450"/>
        <end position="634"/>
    </location>
</feature>
<feature type="region of interest" description="Disordered" evidence="4">
    <location>
        <begin position="726"/>
        <end position="758"/>
    </location>
</feature>
<dbReference type="Gene3D" id="3.40.50.300">
    <property type="entry name" value="P-loop containing nucleotide triphosphate hydrolases"/>
    <property type="match status" value="1"/>
</dbReference>
<feature type="region of interest" description="Disordered" evidence="4">
    <location>
        <begin position="23"/>
        <end position="54"/>
    </location>
</feature>
<comment type="similarity">
    <text evidence="3">Belongs to the activator 1 small subunits family. CTF18 subfamily.</text>
</comment>
<dbReference type="InterPro" id="IPR053016">
    <property type="entry name" value="CTF18-RFC_complex"/>
</dbReference>
<evidence type="ECO:0000256" key="1">
    <source>
        <dbReference type="ARBA" id="ARBA00004123"/>
    </source>
</evidence>
<dbReference type="InterPro" id="IPR003959">
    <property type="entry name" value="ATPase_AAA_core"/>
</dbReference>
<evidence type="ECO:0000256" key="2">
    <source>
        <dbReference type="ARBA" id="ARBA00023242"/>
    </source>
</evidence>
<proteinExistence type="inferred from homology"/>
<feature type="compositionally biased region" description="Polar residues" evidence="4">
    <location>
        <begin position="1112"/>
        <end position="1124"/>
    </location>
</feature>
<dbReference type="AlphaFoldDB" id="A0A9W7ZS97"/>
<dbReference type="Pfam" id="PF00004">
    <property type="entry name" value="AAA"/>
    <property type="match status" value="1"/>
</dbReference>
<dbReference type="GO" id="GO:0016887">
    <property type="term" value="F:ATP hydrolysis activity"/>
    <property type="evidence" value="ECO:0007669"/>
    <property type="project" value="InterPro"/>
</dbReference>
<evidence type="ECO:0000256" key="3">
    <source>
        <dbReference type="ARBA" id="ARBA00043975"/>
    </source>
</evidence>
<feature type="region of interest" description="Disordered" evidence="4">
    <location>
        <begin position="991"/>
        <end position="1012"/>
    </location>
</feature>
<dbReference type="InterPro" id="IPR027417">
    <property type="entry name" value="P-loop_NTPase"/>
</dbReference>
<keyword evidence="2" id="KW-0539">Nucleus</keyword>
<accession>A0A9W7ZS97</accession>
<dbReference type="Gene3D" id="1.10.8.60">
    <property type="match status" value="1"/>
</dbReference>
<evidence type="ECO:0000259" key="5">
    <source>
        <dbReference type="SMART" id="SM00382"/>
    </source>
</evidence>
<protein>
    <submittedName>
        <fullName evidence="6">Chromosome transmission fidelity protein 18</fullName>
    </submittedName>
</protein>
<dbReference type="PANTHER" id="PTHR46765">
    <property type="entry name" value="P-LOOP CONTAINING NUCLEOSIDE TRIPHOSPHATE HYDROLASES SUPERFAMILY PROTEIN"/>
    <property type="match status" value="1"/>
</dbReference>
<evidence type="ECO:0000313" key="6">
    <source>
        <dbReference type="EMBL" id="KAJ1915566.1"/>
    </source>
</evidence>
<dbReference type="SUPFAM" id="SSF52540">
    <property type="entry name" value="P-loop containing nucleoside triphosphate hydrolases"/>
    <property type="match status" value="1"/>
</dbReference>
<feature type="compositionally biased region" description="Basic and acidic residues" evidence="4">
    <location>
        <begin position="162"/>
        <end position="175"/>
    </location>
</feature>
<dbReference type="InterPro" id="IPR003593">
    <property type="entry name" value="AAA+_ATPase"/>
</dbReference>
<keyword evidence="7" id="KW-1185">Reference proteome</keyword>
<feature type="region of interest" description="Disordered" evidence="4">
    <location>
        <begin position="400"/>
        <end position="444"/>
    </location>
</feature>
<feature type="region of interest" description="Disordered" evidence="4">
    <location>
        <begin position="326"/>
        <end position="346"/>
    </location>
</feature>